<evidence type="ECO:0000256" key="5">
    <source>
        <dbReference type="SAM" id="Phobius"/>
    </source>
</evidence>
<gene>
    <name evidence="7" type="ORF">SAMN05428983_4665</name>
</gene>
<proteinExistence type="predicted"/>
<feature type="transmembrane region" description="Helical" evidence="5">
    <location>
        <begin position="221"/>
        <end position="239"/>
    </location>
</feature>
<feature type="transmembrane region" description="Helical" evidence="5">
    <location>
        <begin position="411"/>
        <end position="429"/>
    </location>
</feature>
<keyword evidence="3 5" id="KW-1133">Transmembrane helix</keyword>
<feature type="transmembrane region" description="Helical" evidence="5">
    <location>
        <begin position="251"/>
        <end position="269"/>
    </location>
</feature>
<dbReference type="InterPro" id="IPR011701">
    <property type="entry name" value="MFS"/>
</dbReference>
<evidence type="ECO:0000313" key="8">
    <source>
        <dbReference type="Proteomes" id="UP000198917"/>
    </source>
</evidence>
<dbReference type="InterPro" id="IPR005829">
    <property type="entry name" value="Sugar_transporter_CS"/>
</dbReference>
<evidence type="ECO:0000256" key="3">
    <source>
        <dbReference type="ARBA" id="ARBA00022989"/>
    </source>
</evidence>
<dbReference type="PANTHER" id="PTHR23528:SF1">
    <property type="entry name" value="MAJOR FACILITATOR SUPERFAMILY (MFS) PROFILE DOMAIN-CONTAINING PROTEIN"/>
    <property type="match status" value="1"/>
</dbReference>
<feature type="transmembrane region" description="Helical" evidence="5">
    <location>
        <begin position="281"/>
        <end position="301"/>
    </location>
</feature>
<dbReference type="EMBL" id="FNEW01000007">
    <property type="protein sequence ID" value="SDK34342.1"/>
    <property type="molecule type" value="Genomic_DNA"/>
</dbReference>
<dbReference type="AlphaFoldDB" id="A0A7Z7FS18"/>
<sequence length="433" mass="45504">MLHSTHSMGATVETAPERHMRLTGQPVGAAFVARYILAIIGIYVALITPASVSIALRVGQIDPEGKASSFAFVSSIGAAAALLSNPIFGMLSDRSTLRWGQRRPFILGGFLVGSIALFGIGMAPTIPLVALGWAFAQIGFNASVAATIAILPERVPLALRGRVSGLMGMTGQLAVVGGVLLIQIVGTDGAGMFVWPMVLGAILVAPFLFTLREAQRRPGEVASVTLSSLVGALWINPFSNRDFGLVWLGRFLAWTSLYLLTTYKTYFLIDRLGYTTKTIAPVLTVAMFVLAVAVAIASIGGGWLSDYLGRRKPLVLLASLLFVIAMIVVAFSHSVEAFLVGIAIAGLGNGLYLGVDYALVSEVLPDQDSAAGKGMGVFNLSSTIPQTIAPMLAPVLLLVGADGRAGNYTSLYLFAAALALVSAIFIQFIRGSK</sequence>
<evidence type="ECO:0000256" key="1">
    <source>
        <dbReference type="ARBA" id="ARBA00004141"/>
    </source>
</evidence>
<dbReference type="GO" id="GO:0022857">
    <property type="term" value="F:transmembrane transporter activity"/>
    <property type="evidence" value="ECO:0007669"/>
    <property type="project" value="InterPro"/>
</dbReference>
<feature type="transmembrane region" description="Helical" evidence="5">
    <location>
        <begin position="192"/>
        <end position="209"/>
    </location>
</feature>
<keyword evidence="2 5" id="KW-0812">Transmembrane</keyword>
<feature type="transmembrane region" description="Helical" evidence="5">
    <location>
        <begin position="70"/>
        <end position="92"/>
    </location>
</feature>
<feature type="transmembrane region" description="Helical" evidence="5">
    <location>
        <begin position="313"/>
        <end position="331"/>
    </location>
</feature>
<comment type="subcellular location">
    <subcellularLocation>
        <location evidence="1">Membrane</location>
        <topology evidence="1">Multi-pass membrane protein</topology>
    </subcellularLocation>
</comment>
<dbReference type="InterPro" id="IPR036259">
    <property type="entry name" value="MFS_trans_sf"/>
</dbReference>
<reference evidence="7 8" key="1">
    <citation type="submission" date="2016-10" db="EMBL/GenBank/DDBJ databases">
        <authorList>
            <person name="Varghese N."/>
            <person name="Submissions S."/>
        </authorList>
    </citation>
    <scope>NUCLEOTIDE SEQUENCE [LARGE SCALE GENOMIC DNA]</scope>
    <source>
        <strain evidence="7 8">PDC82</strain>
    </source>
</reference>
<feature type="transmembrane region" description="Helical" evidence="5">
    <location>
        <begin position="163"/>
        <end position="186"/>
    </location>
</feature>
<accession>A0A7Z7FS18</accession>
<dbReference type="Gene3D" id="1.20.1250.20">
    <property type="entry name" value="MFS general substrate transporter like domains"/>
    <property type="match status" value="2"/>
</dbReference>
<evidence type="ECO:0000256" key="4">
    <source>
        <dbReference type="ARBA" id="ARBA00023136"/>
    </source>
</evidence>
<dbReference type="Proteomes" id="UP000198917">
    <property type="component" value="Unassembled WGS sequence"/>
</dbReference>
<protein>
    <submittedName>
        <fullName evidence="7">Na+/melibiose symporter</fullName>
    </submittedName>
</protein>
<evidence type="ECO:0000256" key="2">
    <source>
        <dbReference type="ARBA" id="ARBA00022692"/>
    </source>
</evidence>
<feature type="transmembrane region" description="Helical" evidence="5">
    <location>
        <begin position="27"/>
        <end position="50"/>
    </location>
</feature>
<organism evidence="7 8">
    <name type="scientific">Agrobacterium fabrum</name>
    <dbReference type="NCBI Taxonomy" id="1176649"/>
    <lineage>
        <taxon>Bacteria</taxon>
        <taxon>Pseudomonadati</taxon>
        <taxon>Pseudomonadota</taxon>
        <taxon>Alphaproteobacteria</taxon>
        <taxon>Hyphomicrobiales</taxon>
        <taxon>Rhizobiaceae</taxon>
        <taxon>Rhizobium/Agrobacterium group</taxon>
        <taxon>Agrobacterium</taxon>
        <taxon>Agrobacterium tumefaciens complex</taxon>
    </lineage>
</organism>
<feature type="transmembrane region" description="Helical" evidence="5">
    <location>
        <begin position="104"/>
        <end position="124"/>
    </location>
</feature>
<comment type="caution">
    <text evidence="7">The sequence shown here is derived from an EMBL/GenBank/DDBJ whole genome shotgun (WGS) entry which is preliminary data.</text>
</comment>
<feature type="transmembrane region" description="Helical" evidence="5">
    <location>
        <begin position="130"/>
        <end position="151"/>
    </location>
</feature>
<dbReference type="GO" id="GO:0016020">
    <property type="term" value="C:membrane"/>
    <property type="evidence" value="ECO:0007669"/>
    <property type="project" value="UniProtKB-SubCell"/>
</dbReference>
<feature type="transmembrane region" description="Helical" evidence="5">
    <location>
        <begin position="338"/>
        <end position="360"/>
    </location>
</feature>
<evidence type="ECO:0000313" key="7">
    <source>
        <dbReference type="EMBL" id="SDK34342.1"/>
    </source>
</evidence>
<dbReference type="Pfam" id="PF07690">
    <property type="entry name" value="MFS_1"/>
    <property type="match status" value="1"/>
</dbReference>
<feature type="domain" description="Major facilitator superfamily (MFS) profile" evidence="6">
    <location>
        <begin position="29"/>
        <end position="433"/>
    </location>
</feature>
<keyword evidence="4 5" id="KW-0472">Membrane</keyword>
<name>A0A7Z7FS18_9HYPH</name>
<evidence type="ECO:0000259" key="6">
    <source>
        <dbReference type="PROSITE" id="PS50850"/>
    </source>
</evidence>
<feature type="transmembrane region" description="Helical" evidence="5">
    <location>
        <begin position="380"/>
        <end position="399"/>
    </location>
</feature>
<dbReference type="PROSITE" id="PS00216">
    <property type="entry name" value="SUGAR_TRANSPORT_1"/>
    <property type="match status" value="1"/>
</dbReference>
<dbReference type="InterPro" id="IPR020846">
    <property type="entry name" value="MFS_dom"/>
</dbReference>
<dbReference type="RefSeq" id="WP_092734681.1">
    <property type="nucleotide sequence ID" value="NZ_FNEW01000007.1"/>
</dbReference>
<dbReference type="PANTHER" id="PTHR23528">
    <property type="match status" value="1"/>
</dbReference>
<dbReference type="SUPFAM" id="SSF103473">
    <property type="entry name" value="MFS general substrate transporter"/>
    <property type="match status" value="1"/>
</dbReference>
<dbReference type="PROSITE" id="PS50850">
    <property type="entry name" value="MFS"/>
    <property type="match status" value="1"/>
</dbReference>